<dbReference type="InterPro" id="IPR010917">
    <property type="entry name" value="TonB_rcpt_CS"/>
</dbReference>
<dbReference type="CDD" id="cd01347">
    <property type="entry name" value="ligand_gated_channel"/>
    <property type="match status" value="1"/>
</dbReference>
<feature type="signal peptide" evidence="17">
    <location>
        <begin position="1"/>
        <end position="25"/>
    </location>
</feature>
<dbReference type="Gene3D" id="2.170.130.10">
    <property type="entry name" value="TonB-dependent receptor, plug domain"/>
    <property type="match status" value="1"/>
</dbReference>
<evidence type="ECO:0000256" key="17">
    <source>
        <dbReference type="SAM" id="SignalP"/>
    </source>
</evidence>
<dbReference type="InterPro" id="IPR037066">
    <property type="entry name" value="Plug_dom_sf"/>
</dbReference>
<evidence type="ECO:0000256" key="12">
    <source>
        <dbReference type="ARBA" id="ARBA00023170"/>
    </source>
</evidence>
<dbReference type="GO" id="GO:0038023">
    <property type="term" value="F:signaling receptor activity"/>
    <property type="evidence" value="ECO:0007669"/>
    <property type="project" value="InterPro"/>
</dbReference>
<keyword evidence="6 14" id="KW-0812">Transmembrane</keyword>
<dbReference type="InterPro" id="IPR000531">
    <property type="entry name" value="Beta-barrel_TonB"/>
</dbReference>
<evidence type="ECO:0000256" key="6">
    <source>
        <dbReference type="ARBA" id="ARBA00022692"/>
    </source>
</evidence>
<dbReference type="EMBL" id="AVPS01000009">
    <property type="protein sequence ID" value="KGM51046.1"/>
    <property type="molecule type" value="Genomic_DNA"/>
</dbReference>
<evidence type="ECO:0000256" key="7">
    <source>
        <dbReference type="ARBA" id="ARBA00022729"/>
    </source>
</evidence>
<comment type="similarity">
    <text evidence="2 14 16">Belongs to the TonB-dependent receptor family.</text>
</comment>
<keyword evidence="5" id="KW-0410">Iron transport</keyword>
<protein>
    <submittedName>
        <fullName evidence="20">TonB-dependent receptor</fullName>
    </submittedName>
</protein>
<dbReference type="NCBIfam" id="TIGR01783">
    <property type="entry name" value="TonB-siderophor"/>
    <property type="match status" value="1"/>
</dbReference>
<sequence>MSSQSLTAASLLTSLALGAPMAANAGGTPAVAGQATPTELDRVKVHGQRPAGYTLDSITSATRTRTPLRDTPQAISIVTRELMRDQGMNALADVVRYLPGVSMAQGEGNRDTTVIRGSSSTADFFVDGLRDDVQYIRDVYNIERVEALKGPNAMVFGRGGSGGVLNRVTRKADWQEHHEITAQAGSWNRSRFTIDQGQPLNERAAFRVTGMAEDSASYRDGVTIERYGINPTLALQLGETTTAIFGYEHFRDDRVADRGVPSRDGRPLATDPETFFGNPELSPVWARVNAFDAVIHHDFASGAWLRNATRYAVYDKFYQNVFPGSLQGDLVSLGAYNNRTDRENLFNQTDLGFTVRTGGVTHALLAGMELGRQETDNFRQSGAFPANSSCRPGTPAVTNSLCVPLAEPRYRGPVDFAQSATDADNHGVAKVAALYLQDQIEFSPHWQAVLGVRLDRFEMDLRNNRNGERFRSEDDLLSPRVGLVYKPAETVSVYTSYSVTHLPRSGDQLSSLNAGNQALDPEQFRNKELGAKWDVRPGLSLTAAAYRLDRTNVAVANPDYDPVTNPGVPTSILVDGQRSEGLELGIAGNVSDRWQVMGGYAWQDGENRTNGRDLANLPRHTVSLWNRYDFTPAFGAGLGAVYRDAMYAAADNAVVLPGYTRIDAALFYRVNASLQLQLNVENLLDREHYASAHNNNNITPGTPRAWYLGLNMAF</sequence>
<dbReference type="Pfam" id="PF00593">
    <property type="entry name" value="TonB_dep_Rec_b-barrel"/>
    <property type="match status" value="1"/>
</dbReference>
<dbReference type="InterPro" id="IPR010105">
    <property type="entry name" value="TonB_sidphr_rcpt"/>
</dbReference>
<keyword evidence="8" id="KW-0408">Iron</keyword>
<dbReference type="PANTHER" id="PTHR32552:SF68">
    <property type="entry name" value="FERRICHROME OUTER MEMBRANE TRANSPORTER_PHAGE RECEPTOR"/>
    <property type="match status" value="1"/>
</dbReference>
<dbReference type="GO" id="GO:0009279">
    <property type="term" value="C:cell outer membrane"/>
    <property type="evidence" value="ECO:0007669"/>
    <property type="project" value="UniProtKB-SubCell"/>
</dbReference>
<keyword evidence="11 14" id="KW-0472">Membrane</keyword>
<dbReference type="STRING" id="1122185.N792_13340"/>
<evidence type="ECO:0000256" key="10">
    <source>
        <dbReference type="ARBA" id="ARBA00023077"/>
    </source>
</evidence>
<keyword evidence="21" id="KW-1185">Reference proteome</keyword>
<feature type="domain" description="TonB-dependent receptor-like beta-barrel" evidence="18">
    <location>
        <begin position="236"/>
        <end position="683"/>
    </location>
</feature>
<proteinExistence type="inferred from homology"/>
<feature type="short sequence motif" description="TonB C-terminal box" evidence="15">
    <location>
        <begin position="697"/>
        <end position="714"/>
    </location>
</feature>
<dbReference type="PANTHER" id="PTHR32552">
    <property type="entry name" value="FERRICHROME IRON RECEPTOR-RELATED"/>
    <property type="match status" value="1"/>
</dbReference>
<keyword evidence="10 16" id="KW-0798">TonB box</keyword>
<evidence type="ECO:0000259" key="19">
    <source>
        <dbReference type="Pfam" id="PF07715"/>
    </source>
</evidence>
<comment type="subcellular location">
    <subcellularLocation>
        <location evidence="1 14">Cell outer membrane</location>
        <topology evidence="1 14">Multi-pass membrane protein</topology>
    </subcellularLocation>
</comment>
<dbReference type="Proteomes" id="UP000030017">
    <property type="component" value="Unassembled WGS sequence"/>
</dbReference>
<keyword evidence="4 14" id="KW-1134">Transmembrane beta strand</keyword>
<dbReference type="InterPro" id="IPR036942">
    <property type="entry name" value="Beta-barrel_TonB_sf"/>
</dbReference>
<evidence type="ECO:0000256" key="15">
    <source>
        <dbReference type="PROSITE-ProRule" id="PRU10144"/>
    </source>
</evidence>
<reference evidence="20 21" key="1">
    <citation type="submission" date="2013-08" db="EMBL/GenBank/DDBJ databases">
        <title>Genome sequencing of Lysobacter.</title>
        <authorList>
            <person name="Zhang S."/>
            <person name="Wang G."/>
        </authorList>
    </citation>
    <scope>NUCLEOTIDE SEQUENCE [LARGE SCALE GENOMIC DNA]</scope>
    <source>
        <strain evidence="20 21">Ko07</strain>
    </source>
</reference>
<dbReference type="eggNOG" id="COG4774">
    <property type="taxonomic scope" value="Bacteria"/>
</dbReference>
<keyword evidence="7 17" id="KW-0732">Signal</keyword>
<dbReference type="SUPFAM" id="SSF56935">
    <property type="entry name" value="Porins"/>
    <property type="match status" value="1"/>
</dbReference>
<evidence type="ECO:0000256" key="2">
    <source>
        <dbReference type="ARBA" id="ARBA00009810"/>
    </source>
</evidence>
<dbReference type="Pfam" id="PF07715">
    <property type="entry name" value="Plug"/>
    <property type="match status" value="1"/>
</dbReference>
<evidence type="ECO:0000256" key="4">
    <source>
        <dbReference type="ARBA" id="ARBA00022452"/>
    </source>
</evidence>
<dbReference type="PROSITE" id="PS01156">
    <property type="entry name" value="TONB_DEPENDENT_REC_2"/>
    <property type="match status" value="1"/>
</dbReference>
<dbReference type="GO" id="GO:0015344">
    <property type="term" value="F:siderophore uptake transmembrane transporter activity"/>
    <property type="evidence" value="ECO:0007669"/>
    <property type="project" value="TreeGrafter"/>
</dbReference>
<name>A0A0A0EJ89_9GAMM</name>
<feature type="domain" description="TonB-dependent receptor plug" evidence="19">
    <location>
        <begin position="68"/>
        <end position="164"/>
    </location>
</feature>
<evidence type="ECO:0000256" key="13">
    <source>
        <dbReference type="ARBA" id="ARBA00023237"/>
    </source>
</evidence>
<dbReference type="PROSITE" id="PS52016">
    <property type="entry name" value="TONB_DEPENDENT_REC_3"/>
    <property type="match status" value="1"/>
</dbReference>
<evidence type="ECO:0000256" key="11">
    <source>
        <dbReference type="ARBA" id="ARBA00023136"/>
    </source>
</evidence>
<evidence type="ECO:0000313" key="21">
    <source>
        <dbReference type="Proteomes" id="UP000030017"/>
    </source>
</evidence>
<evidence type="ECO:0000256" key="16">
    <source>
        <dbReference type="RuleBase" id="RU003357"/>
    </source>
</evidence>
<keyword evidence="12 20" id="KW-0675">Receptor</keyword>
<evidence type="ECO:0000256" key="1">
    <source>
        <dbReference type="ARBA" id="ARBA00004571"/>
    </source>
</evidence>
<dbReference type="Gene3D" id="2.40.170.20">
    <property type="entry name" value="TonB-dependent receptor, beta-barrel domain"/>
    <property type="match status" value="1"/>
</dbReference>
<keyword evidence="3 14" id="KW-0813">Transport</keyword>
<evidence type="ECO:0000313" key="20">
    <source>
        <dbReference type="EMBL" id="KGM51046.1"/>
    </source>
</evidence>
<comment type="caution">
    <text evidence="20">The sequence shown here is derived from an EMBL/GenBank/DDBJ whole genome shotgun (WGS) entry which is preliminary data.</text>
</comment>
<evidence type="ECO:0000256" key="3">
    <source>
        <dbReference type="ARBA" id="ARBA00022448"/>
    </source>
</evidence>
<dbReference type="InterPro" id="IPR012910">
    <property type="entry name" value="Plug_dom"/>
</dbReference>
<evidence type="ECO:0000256" key="9">
    <source>
        <dbReference type="ARBA" id="ARBA00023065"/>
    </source>
</evidence>
<accession>A0A0A0EJ89</accession>
<evidence type="ECO:0000259" key="18">
    <source>
        <dbReference type="Pfam" id="PF00593"/>
    </source>
</evidence>
<organism evidence="20 21">
    <name type="scientific">Lysobacter concretionis Ko07 = DSM 16239</name>
    <dbReference type="NCBI Taxonomy" id="1122185"/>
    <lineage>
        <taxon>Bacteria</taxon>
        <taxon>Pseudomonadati</taxon>
        <taxon>Pseudomonadota</taxon>
        <taxon>Gammaproteobacteria</taxon>
        <taxon>Lysobacterales</taxon>
        <taxon>Lysobacteraceae</taxon>
        <taxon>Novilysobacter</taxon>
    </lineage>
</organism>
<keyword evidence="13 14" id="KW-0998">Cell outer membrane</keyword>
<gene>
    <name evidence="20" type="ORF">N792_13340</name>
</gene>
<evidence type="ECO:0000256" key="8">
    <source>
        <dbReference type="ARBA" id="ARBA00023004"/>
    </source>
</evidence>
<keyword evidence="9" id="KW-0406">Ion transport</keyword>
<dbReference type="GO" id="GO:0015891">
    <property type="term" value="P:siderophore transport"/>
    <property type="evidence" value="ECO:0007669"/>
    <property type="project" value="InterPro"/>
</dbReference>
<evidence type="ECO:0000256" key="5">
    <source>
        <dbReference type="ARBA" id="ARBA00022496"/>
    </source>
</evidence>
<feature type="chain" id="PRO_5001962181" evidence="17">
    <location>
        <begin position="26"/>
        <end position="714"/>
    </location>
</feature>
<evidence type="ECO:0000256" key="14">
    <source>
        <dbReference type="PROSITE-ProRule" id="PRU01360"/>
    </source>
</evidence>
<dbReference type="AlphaFoldDB" id="A0A0A0EJ89"/>
<dbReference type="InterPro" id="IPR039426">
    <property type="entry name" value="TonB-dep_rcpt-like"/>
</dbReference>